<sequence length="105" mass="11501">MSSEPTYYTVSLGDIPLLDLSKEGDSDSWTASSISFADKSVNGMEPWGPPWGGKEAGANDSNLEGGLEAPTIIVENWLEMRSYFEIVNEPRNFLLSEPKSQDIAD</sequence>
<accession>A0A9P5PFS6</accession>
<proteinExistence type="predicted"/>
<reference evidence="2" key="1">
    <citation type="submission" date="2020-11" db="EMBL/GenBank/DDBJ databases">
        <authorList>
            <consortium name="DOE Joint Genome Institute"/>
            <person name="Ahrendt S."/>
            <person name="Riley R."/>
            <person name="Andreopoulos W."/>
            <person name="Labutti K."/>
            <person name="Pangilinan J."/>
            <person name="Ruiz-Duenas F.J."/>
            <person name="Barrasa J.M."/>
            <person name="Sanchez-Garcia M."/>
            <person name="Camarero S."/>
            <person name="Miyauchi S."/>
            <person name="Serrano A."/>
            <person name="Linde D."/>
            <person name="Babiker R."/>
            <person name="Drula E."/>
            <person name="Ayuso-Fernandez I."/>
            <person name="Pacheco R."/>
            <person name="Padilla G."/>
            <person name="Ferreira P."/>
            <person name="Barriuso J."/>
            <person name="Kellner H."/>
            <person name="Castanera R."/>
            <person name="Alfaro M."/>
            <person name="Ramirez L."/>
            <person name="Pisabarro A.G."/>
            <person name="Kuo A."/>
            <person name="Tritt A."/>
            <person name="Lipzen A."/>
            <person name="He G."/>
            <person name="Yan M."/>
            <person name="Ng V."/>
            <person name="Cullen D."/>
            <person name="Martin F."/>
            <person name="Rosso M.-N."/>
            <person name="Henrissat B."/>
            <person name="Hibbett D."/>
            <person name="Martinez A.T."/>
            <person name="Grigoriev I.V."/>
        </authorList>
    </citation>
    <scope>NUCLEOTIDE SEQUENCE</scope>
    <source>
        <strain evidence="2">AH 40177</strain>
    </source>
</reference>
<name>A0A9P5PFS6_9AGAR</name>
<organism evidence="2 3">
    <name type="scientific">Rhodocollybia butyracea</name>
    <dbReference type="NCBI Taxonomy" id="206335"/>
    <lineage>
        <taxon>Eukaryota</taxon>
        <taxon>Fungi</taxon>
        <taxon>Dikarya</taxon>
        <taxon>Basidiomycota</taxon>
        <taxon>Agaricomycotina</taxon>
        <taxon>Agaricomycetes</taxon>
        <taxon>Agaricomycetidae</taxon>
        <taxon>Agaricales</taxon>
        <taxon>Marasmiineae</taxon>
        <taxon>Omphalotaceae</taxon>
        <taxon>Rhodocollybia</taxon>
    </lineage>
</organism>
<keyword evidence="3" id="KW-1185">Reference proteome</keyword>
<dbReference type="AlphaFoldDB" id="A0A9P5PFS6"/>
<protein>
    <submittedName>
        <fullName evidence="2">Uncharacterized protein</fullName>
    </submittedName>
</protein>
<evidence type="ECO:0000313" key="2">
    <source>
        <dbReference type="EMBL" id="KAF9061887.1"/>
    </source>
</evidence>
<evidence type="ECO:0000313" key="3">
    <source>
        <dbReference type="Proteomes" id="UP000772434"/>
    </source>
</evidence>
<comment type="caution">
    <text evidence="2">The sequence shown here is derived from an EMBL/GenBank/DDBJ whole genome shotgun (WGS) entry which is preliminary data.</text>
</comment>
<evidence type="ECO:0000256" key="1">
    <source>
        <dbReference type="SAM" id="MobiDB-lite"/>
    </source>
</evidence>
<dbReference type="EMBL" id="JADNRY010000187">
    <property type="protein sequence ID" value="KAF9061887.1"/>
    <property type="molecule type" value="Genomic_DNA"/>
</dbReference>
<dbReference type="Proteomes" id="UP000772434">
    <property type="component" value="Unassembled WGS sequence"/>
</dbReference>
<gene>
    <name evidence="2" type="ORF">BDP27DRAFT_1369250</name>
</gene>
<feature type="region of interest" description="Disordered" evidence="1">
    <location>
        <begin position="40"/>
        <end position="65"/>
    </location>
</feature>